<comment type="pathway">
    <text evidence="1">Carotenoid biosynthesis; phytoene biosynthesis.</text>
</comment>
<reference evidence="4 5" key="1">
    <citation type="submission" date="2020-07" db="EMBL/GenBank/DDBJ databases">
        <title>Sequencing the genomes of 1000 actinobacteria strains.</title>
        <authorList>
            <person name="Klenk H.-P."/>
        </authorList>
    </citation>
    <scope>NUCLEOTIDE SEQUENCE [LARGE SCALE GENOMIC DNA]</scope>
    <source>
        <strain evidence="4 5">DSM 45763</strain>
    </source>
</reference>
<dbReference type="InterPro" id="IPR002060">
    <property type="entry name" value="Squ/phyt_synthse"/>
</dbReference>
<feature type="compositionally biased region" description="Low complexity" evidence="3">
    <location>
        <begin position="84"/>
        <end position="99"/>
    </location>
</feature>
<protein>
    <submittedName>
        <fullName evidence="4">Phytoene synthase</fullName>
        <ecNumber evidence="4">2.5.1.32</ecNumber>
    </submittedName>
</protein>
<dbReference type="PROSITE" id="PS01045">
    <property type="entry name" value="SQUALEN_PHYTOEN_SYN_2"/>
    <property type="match status" value="1"/>
</dbReference>
<accession>A0A852V0H9</accession>
<dbReference type="InterPro" id="IPR019845">
    <property type="entry name" value="Squalene/phytoene_synthase_CS"/>
</dbReference>
<evidence type="ECO:0000313" key="5">
    <source>
        <dbReference type="Proteomes" id="UP000576393"/>
    </source>
</evidence>
<feature type="region of interest" description="Disordered" evidence="3">
    <location>
        <begin position="79"/>
        <end position="138"/>
    </location>
</feature>
<gene>
    <name evidence="4" type="ORF">HDA43_001444</name>
</gene>
<dbReference type="InterPro" id="IPR008949">
    <property type="entry name" value="Isoprenoid_synthase_dom_sf"/>
</dbReference>
<dbReference type="UniPathway" id="UPA00799"/>
<name>A0A852V0H9_9ACTN</name>
<organism evidence="4 5">
    <name type="scientific">Streptosporangium sandarakinum</name>
    <dbReference type="NCBI Taxonomy" id="1260955"/>
    <lineage>
        <taxon>Bacteria</taxon>
        <taxon>Bacillati</taxon>
        <taxon>Actinomycetota</taxon>
        <taxon>Actinomycetes</taxon>
        <taxon>Streptosporangiales</taxon>
        <taxon>Streptosporangiaceae</taxon>
        <taxon>Streptosporangium</taxon>
    </lineage>
</organism>
<dbReference type="GO" id="GO:0004311">
    <property type="term" value="F:geranylgeranyl diphosphate synthase activity"/>
    <property type="evidence" value="ECO:0007669"/>
    <property type="project" value="InterPro"/>
</dbReference>
<dbReference type="InterPro" id="IPR033904">
    <property type="entry name" value="Trans_IPPS_HH"/>
</dbReference>
<dbReference type="PANTHER" id="PTHR31480">
    <property type="entry name" value="BIFUNCTIONAL LYCOPENE CYCLASE/PHYTOENE SYNTHASE"/>
    <property type="match status" value="1"/>
</dbReference>
<keyword evidence="2 4" id="KW-0808">Transferase</keyword>
<comment type="caution">
    <text evidence="4">The sequence shown here is derived from an EMBL/GenBank/DDBJ whole genome shotgun (WGS) entry which is preliminary data.</text>
</comment>
<dbReference type="AlphaFoldDB" id="A0A852V0H9"/>
<dbReference type="EMBL" id="JACCCO010000001">
    <property type="protein sequence ID" value="NYF39285.1"/>
    <property type="molecule type" value="Genomic_DNA"/>
</dbReference>
<evidence type="ECO:0000313" key="4">
    <source>
        <dbReference type="EMBL" id="NYF39285.1"/>
    </source>
</evidence>
<dbReference type="CDD" id="cd00683">
    <property type="entry name" value="Trans_IPPS_HH"/>
    <property type="match status" value="1"/>
</dbReference>
<dbReference type="SFLD" id="SFLDG01018">
    <property type="entry name" value="Squalene/Phytoene_Synthase_Lik"/>
    <property type="match status" value="1"/>
</dbReference>
<sequence>MDVSDAYRHCEQVVSREARNFFYGMRLLPPSKRRALSAVYAFARRIDDIADGDEPAERRLARLRETRAALDTVCSGIPEPYGVREPTGAPEPAGAPERTGVPEPAGAREPCAREPSGILDGSGVPEPSGVRAAPGWPPPGPEDPVLVALRHAALRYPIPLRAFGELIDGCAADVRGTRYARFEELLAYCRCVAGSIGRLSLGVFGVQGDRDVREAEPLADALGVALQITNILRDVREDRLAGRIYLPSEDLDRFGCTLDVDSSGGLTDPPDRLAALVRFEADRARAWFTEGMRLLPVLDGRSAACTAAMAGIYRCLLGGISADPAGALATRLSLPPWRKAMVAVGALAGTVR</sequence>
<dbReference type="EC" id="2.5.1.32" evidence="4"/>
<dbReference type="Gene3D" id="1.10.600.10">
    <property type="entry name" value="Farnesyl Diphosphate Synthase"/>
    <property type="match status" value="1"/>
</dbReference>
<dbReference type="SUPFAM" id="SSF48576">
    <property type="entry name" value="Terpenoid synthases"/>
    <property type="match status" value="1"/>
</dbReference>
<proteinExistence type="predicted"/>
<dbReference type="GO" id="GO:0016117">
    <property type="term" value="P:carotenoid biosynthetic process"/>
    <property type="evidence" value="ECO:0007669"/>
    <property type="project" value="UniProtKB-ARBA"/>
</dbReference>
<dbReference type="SFLD" id="SFLDG01212">
    <property type="entry name" value="Phytoene_synthase_like"/>
    <property type="match status" value="1"/>
</dbReference>
<evidence type="ECO:0000256" key="1">
    <source>
        <dbReference type="ARBA" id="ARBA00004684"/>
    </source>
</evidence>
<keyword evidence="5" id="KW-1185">Reference proteome</keyword>
<evidence type="ECO:0000256" key="2">
    <source>
        <dbReference type="ARBA" id="ARBA00022679"/>
    </source>
</evidence>
<dbReference type="RefSeq" id="WP_179818924.1">
    <property type="nucleotide sequence ID" value="NZ_JACCCO010000001.1"/>
</dbReference>
<dbReference type="GO" id="GO:0051996">
    <property type="term" value="F:squalene synthase [NAD(P)H] activity"/>
    <property type="evidence" value="ECO:0007669"/>
    <property type="project" value="InterPro"/>
</dbReference>
<dbReference type="Proteomes" id="UP000576393">
    <property type="component" value="Unassembled WGS sequence"/>
</dbReference>
<dbReference type="SFLD" id="SFLDS00005">
    <property type="entry name" value="Isoprenoid_Synthase_Type_I"/>
    <property type="match status" value="1"/>
</dbReference>
<dbReference type="Pfam" id="PF00494">
    <property type="entry name" value="SQS_PSY"/>
    <property type="match status" value="1"/>
</dbReference>
<evidence type="ECO:0000256" key="3">
    <source>
        <dbReference type="SAM" id="MobiDB-lite"/>
    </source>
</evidence>
<dbReference type="InterPro" id="IPR044843">
    <property type="entry name" value="Trans_IPPS_bact-type"/>
</dbReference>